<dbReference type="Proteomes" id="UP000789759">
    <property type="component" value="Unassembled WGS sequence"/>
</dbReference>
<evidence type="ECO:0000313" key="1">
    <source>
        <dbReference type="EMBL" id="CAG8697905.1"/>
    </source>
</evidence>
<gene>
    <name evidence="1" type="ORF">CPELLU_LOCUS11661</name>
</gene>
<keyword evidence="2" id="KW-1185">Reference proteome</keyword>
<reference evidence="1" key="1">
    <citation type="submission" date="2021-06" db="EMBL/GenBank/DDBJ databases">
        <authorList>
            <person name="Kallberg Y."/>
            <person name="Tangrot J."/>
            <person name="Rosling A."/>
        </authorList>
    </citation>
    <scope>NUCLEOTIDE SEQUENCE</scope>
    <source>
        <strain evidence="1">FL966</strain>
    </source>
</reference>
<proteinExistence type="predicted"/>
<dbReference type="EMBL" id="CAJVQA010010533">
    <property type="protein sequence ID" value="CAG8697905.1"/>
    <property type="molecule type" value="Genomic_DNA"/>
</dbReference>
<sequence>MSTSISYSYLLKEISDCELPKEETLNILPQNQQIDILKFFYEKQRKLLNKLLESKKNEQDITDIPNIQPPKRDKTDFTPHLEANNIKESITWSQLGYTARENDNEEHFAISNFSSFEASTSSNNIIVSRDEDDELFDSPSDTACTTTFSSDEEISKNNFSQSDKISNRTRQKYNINSENSLPKRITKKDTLLPSSLVNENRKFSKTNINSKFNDRTRLSKVRI</sequence>
<accession>A0A9N9N2T7</accession>
<protein>
    <submittedName>
        <fullName evidence="1">23569_t:CDS:1</fullName>
    </submittedName>
</protein>
<organism evidence="1 2">
    <name type="scientific">Cetraspora pellucida</name>
    <dbReference type="NCBI Taxonomy" id="1433469"/>
    <lineage>
        <taxon>Eukaryota</taxon>
        <taxon>Fungi</taxon>
        <taxon>Fungi incertae sedis</taxon>
        <taxon>Mucoromycota</taxon>
        <taxon>Glomeromycotina</taxon>
        <taxon>Glomeromycetes</taxon>
        <taxon>Diversisporales</taxon>
        <taxon>Gigasporaceae</taxon>
        <taxon>Cetraspora</taxon>
    </lineage>
</organism>
<name>A0A9N9N2T7_9GLOM</name>
<dbReference type="AlphaFoldDB" id="A0A9N9N2T7"/>
<comment type="caution">
    <text evidence="1">The sequence shown here is derived from an EMBL/GenBank/DDBJ whole genome shotgun (WGS) entry which is preliminary data.</text>
</comment>
<evidence type="ECO:0000313" key="2">
    <source>
        <dbReference type="Proteomes" id="UP000789759"/>
    </source>
</evidence>